<gene>
    <name evidence="4" type="ORF">CH341_23435</name>
</gene>
<feature type="transmembrane region" description="Helical" evidence="3">
    <location>
        <begin position="37"/>
        <end position="58"/>
    </location>
</feature>
<name>A0A327KNZ3_9BRAD</name>
<keyword evidence="3" id="KW-0472">Membrane</keyword>
<evidence type="ECO:0008006" key="6">
    <source>
        <dbReference type="Google" id="ProtNLM"/>
    </source>
</evidence>
<evidence type="ECO:0000256" key="2">
    <source>
        <dbReference type="SAM" id="MobiDB-lite"/>
    </source>
</evidence>
<dbReference type="OrthoDB" id="8443386at2"/>
<accession>A0A327KNZ3</accession>
<keyword evidence="5" id="KW-1185">Reference proteome</keyword>
<evidence type="ECO:0000256" key="3">
    <source>
        <dbReference type="SAM" id="Phobius"/>
    </source>
</evidence>
<feature type="compositionally biased region" description="Basic residues" evidence="2">
    <location>
        <begin position="1"/>
        <end position="10"/>
    </location>
</feature>
<protein>
    <recommendedName>
        <fullName evidence="6">LacI family transcriptional regulator</fullName>
    </recommendedName>
</protein>
<evidence type="ECO:0000256" key="1">
    <source>
        <dbReference type="ARBA" id="ARBA00006987"/>
    </source>
</evidence>
<organism evidence="4 5">
    <name type="scientific">Rhodoplanes roseus</name>
    <dbReference type="NCBI Taxonomy" id="29409"/>
    <lineage>
        <taxon>Bacteria</taxon>
        <taxon>Pseudomonadati</taxon>
        <taxon>Pseudomonadota</taxon>
        <taxon>Alphaproteobacteria</taxon>
        <taxon>Hyphomicrobiales</taxon>
        <taxon>Nitrobacteraceae</taxon>
        <taxon>Rhodoplanes</taxon>
    </lineage>
</organism>
<dbReference type="InterPro" id="IPR005064">
    <property type="entry name" value="BUG"/>
</dbReference>
<proteinExistence type="inferred from homology"/>
<dbReference type="EMBL" id="NPEX01000225">
    <property type="protein sequence ID" value="RAI40620.1"/>
    <property type="molecule type" value="Genomic_DNA"/>
</dbReference>
<dbReference type="PANTHER" id="PTHR42928:SF5">
    <property type="entry name" value="BLR1237 PROTEIN"/>
    <property type="match status" value="1"/>
</dbReference>
<dbReference type="Gene3D" id="3.40.190.150">
    <property type="entry name" value="Bordetella uptake gene, domain 1"/>
    <property type="match status" value="1"/>
</dbReference>
<dbReference type="Gene3D" id="3.40.190.10">
    <property type="entry name" value="Periplasmic binding protein-like II"/>
    <property type="match status" value="1"/>
</dbReference>
<comment type="caution">
    <text evidence="4">The sequence shown here is derived from an EMBL/GenBank/DDBJ whole genome shotgun (WGS) entry which is preliminary data.</text>
</comment>
<sequence>MPVRRGRRVTGRCASQETPTGRTSMSANGRTVSLRKISALGTAAVSTVLVAAFAWAIVPAAAQPQDYPNRSITLVVPFPPGGSTSIVGRLVADKMSEILGQQIVVDNRGGAGGTVAARAFTRAVPDGYTLLFGYSGTIAIGPSLYPAAGFDPRKDFAPIGMIGSAPAVLVVHPSFDVPSAGALITLAKEKPGQLAYGSAGVGTVTHIAGELFVAMSGAKLTHIPYRGSGPVLNDLVGGHIKMSFTPIPAVHAMVDNGTLKALAVTSAQRSSLMPSVPTVSETGLPGYEVVLRYGLLAPAGTPRPIVDALNKALREALASDDLQKRLAKEGAEVLPSTPEEYAADIDREETKWSKVIKDAGIKAE</sequence>
<dbReference type="PANTHER" id="PTHR42928">
    <property type="entry name" value="TRICARBOXYLATE-BINDING PROTEIN"/>
    <property type="match status" value="1"/>
</dbReference>
<keyword evidence="3" id="KW-0812">Transmembrane</keyword>
<dbReference type="PIRSF" id="PIRSF017082">
    <property type="entry name" value="YflP"/>
    <property type="match status" value="1"/>
</dbReference>
<dbReference type="AlphaFoldDB" id="A0A327KNZ3"/>
<dbReference type="Pfam" id="PF03401">
    <property type="entry name" value="TctC"/>
    <property type="match status" value="1"/>
</dbReference>
<feature type="region of interest" description="Disordered" evidence="2">
    <location>
        <begin position="1"/>
        <end position="28"/>
    </location>
</feature>
<feature type="compositionally biased region" description="Polar residues" evidence="2">
    <location>
        <begin position="13"/>
        <end position="28"/>
    </location>
</feature>
<keyword evidence="3" id="KW-1133">Transmembrane helix</keyword>
<dbReference type="Proteomes" id="UP000249130">
    <property type="component" value="Unassembled WGS sequence"/>
</dbReference>
<evidence type="ECO:0000313" key="5">
    <source>
        <dbReference type="Proteomes" id="UP000249130"/>
    </source>
</evidence>
<reference evidence="4 5" key="1">
    <citation type="submission" date="2017-07" db="EMBL/GenBank/DDBJ databases">
        <title>Draft Genome Sequences of Select Purple Nonsulfur Bacteria.</title>
        <authorList>
            <person name="Lasarre B."/>
            <person name="Mckinlay J.B."/>
        </authorList>
    </citation>
    <scope>NUCLEOTIDE SEQUENCE [LARGE SCALE GENOMIC DNA]</scope>
    <source>
        <strain evidence="4 5">DSM 5909</strain>
    </source>
</reference>
<comment type="similarity">
    <text evidence="1">Belongs to the UPF0065 (bug) family.</text>
</comment>
<dbReference type="SUPFAM" id="SSF53850">
    <property type="entry name" value="Periplasmic binding protein-like II"/>
    <property type="match status" value="1"/>
</dbReference>
<dbReference type="CDD" id="cd13578">
    <property type="entry name" value="PBP2_Bug27"/>
    <property type="match status" value="1"/>
</dbReference>
<dbReference type="InterPro" id="IPR042100">
    <property type="entry name" value="Bug_dom1"/>
</dbReference>
<evidence type="ECO:0000313" key="4">
    <source>
        <dbReference type="EMBL" id="RAI40620.1"/>
    </source>
</evidence>